<comment type="caution">
    <text evidence="3">The sequence shown here is derived from an EMBL/GenBank/DDBJ whole genome shotgun (WGS) entry which is preliminary data.</text>
</comment>
<name>A0A316DJW9_9FLAO</name>
<dbReference type="Proteomes" id="UP000245430">
    <property type="component" value="Unassembled WGS sequence"/>
</dbReference>
<dbReference type="CDD" id="cd00158">
    <property type="entry name" value="RHOD"/>
    <property type="match status" value="1"/>
</dbReference>
<keyword evidence="1" id="KW-0732">Signal</keyword>
<feature type="signal peptide" evidence="1">
    <location>
        <begin position="1"/>
        <end position="19"/>
    </location>
</feature>
<organism evidence="3 4">
    <name type="scientific">Xanthomarina spongicola</name>
    <dbReference type="NCBI Taxonomy" id="570520"/>
    <lineage>
        <taxon>Bacteria</taxon>
        <taxon>Pseudomonadati</taxon>
        <taxon>Bacteroidota</taxon>
        <taxon>Flavobacteriia</taxon>
        <taxon>Flavobacteriales</taxon>
        <taxon>Flavobacteriaceae</taxon>
        <taxon>Xanthomarina</taxon>
    </lineage>
</organism>
<evidence type="ECO:0000313" key="3">
    <source>
        <dbReference type="EMBL" id="PWK18514.1"/>
    </source>
</evidence>
<dbReference type="OrthoDB" id="9808735at2"/>
<evidence type="ECO:0000259" key="2">
    <source>
        <dbReference type="PROSITE" id="PS50206"/>
    </source>
</evidence>
<dbReference type="PANTHER" id="PTHR43031:SF16">
    <property type="entry name" value="OXIDOREDUCTASE"/>
    <property type="match status" value="1"/>
</dbReference>
<dbReference type="RefSeq" id="WP_109682336.1">
    <property type="nucleotide sequence ID" value="NZ_QGGP01000004.1"/>
</dbReference>
<dbReference type="Pfam" id="PF00581">
    <property type="entry name" value="Rhodanese"/>
    <property type="match status" value="1"/>
</dbReference>
<dbReference type="PROSITE" id="PS50206">
    <property type="entry name" value="RHODANESE_3"/>
    <property type="match status" value="1"/>
</dbReference>
<dbReference type="InterPro" id="IPR036873">
    <property type="entry name" value="Rhodanese-like_dom_sf"/>
</dbReference>
<accession>A0A316DJW9</accession>
<dbReference type="GO" id="GO:0016740">
    <property type="term" value="F:transferase activity"/>
    <property type="evidence" value="ECO:0007669"/>
    <property type="project" value="UniProtKB-KW"/>
</dbReference>
<feature type="domain" description="Rhodanese" evidence="2">
    <location>
        <begin position="38"/>
        <end position="121"/>
    </location>
</feature>
<gene>
    <name evidence="3" type="ORF">LX78_01820</name>
</gene>
<dbReference type="SUPFAM" id="SSF52821">
    <property type="entry name" value="Rhodanese/Cell cycle control phosphatase"/>
    <property type="match status" value="1"/>
</dbReference>
<dbReference type="InterPro" id="IPR050229">
    <property type="entry name" value="GlpE_sulfurtransferase"/>
</dbReference>
<reference evidence="3 4" key="1">
    <citation type="submission" date="2018-05" db="EMBL/GenBank/DDBJ databases">
        <title>Genomic Encyclopedia of Archaeal and Bacterial Type Strains, Phase II (KMG-II): from individual species to whole genera.</title>
        <authorList>
            <person name="Goeker M."/>
        </authorList>
    </citation>
    <scope>NUCLEOTIDE SEQUENCE [LARGE SCALE GENOMIC DNA]</scope>
    <source>
        <strain evidence="3 4">DSM 22637</strain>
    </source>
</reference>
<dbReference type="AlphaFoldDB" id="A0A316DJW9"/>
<dbReference type="InterPro" id="IPR001763">
    <property type="entry name" value="Rhodanese-like_dom"/>
</dbReference>
<dbReference type="PANTHER" id="PTHR43031">
    <property type="entry name" value="FAD-DEPENDENT OXIDOREDUCTASE"/>
    <property type="match status" value="1"/>
</dbReference>
<evidence type="ECO:0000256" key="1">
    <source>
        <dbReference type="SAM" id="SignalP"/>
    </source>
</evidence>
<proteinExistence type="predicted"/>
<protein>
    <submittedName>
        <fullName evidence="3">Rhodanese-related sulfurtransferase</fullName>
    </submittedName>
</protein>
<dbReference type="Gene3D" id="3.40.250.10">
    <property type="entry name" value="Rhodanese-like domain"/>
    <property type="match status" value="1"/>
</dbReference>
<keyword evidence="4" id="KW-1185">Reference proteome</keyword>
<evidence type="ECO:0000313" key="4">
    <source>
        <dbReference type="Proteomes" id="UP000245430"/>
    </source>
</evidence>
<keyword evidence="3" id="KW-0808">Transferase</keyword>
<dbReference type="SMART" id="SM00450">
    <property type="entry name" value="RHOD"/>
    <property type="match status" value="1"/>
</dbReference>
<sequence length="123" mass="14349">MRKILILFVIAASVFSVNAQEKDAIVLLTPTDFKSQTENKDIQLIDVRTPEEFQEIYIEEAINIDFYSEDFEVEFNKLDKDQPVYLYCRSGYRSNQSALKLVEMGFTEIYDLEGGILNYNKEK</sequence>
<dbReference type="EMBL" id="QGGP01000004">
    <property type="protein sequence ID" value="PWK18514.1"/>
    <property type="molecule type" value="Genomic_DNA"/>
</dbReference>
<feature type="chain" id="PRO_5016264361" evidence="1">
    <location>
        <begin position="20"/>
        <end position="123"/>
    </location>
</feature>